<dbReference type="STRING" id="1265309.K529_009275"/>
<evidence type="ECO:0000256" key="3">
    <source>
        <dbReference type="ARBA" id="ARBA00023125"/>
    </source>
</evidence>
<dbReference type="RefSeq" id="WP_005620022.1">
    <property type="nucleotide sequence ID" value="NZ_CP015230.1"/>
</dbReference>
<dbReference type="InterPro" id="IPR005119">
    <property type="entry name" value="LysR_subst-bd"/>
</dbReference>
<evidence type="ECO:0000256" key="1">
    <source>
        <dbReference type="ARBA" id="ARBA00009437"/>
    </source>
</evidence>
<gene>
    <name evidence="6" type="ORF">K529_009275</name>
</gene>
<keyword evidence="2" id="KW-0805">Transcription regulation</keyword>
<dbReference type="CDD" id="cd05466">
    <property type="entry name" value="PBP2_LTTR_substrate"/>
    <property type="match status" value="1"/>
</dbReference>
<keyword evidence="4" id="KW-0804">Transcription</keyword>
<dbReference type="GeneID" id="28250021"/>
<accession>A0A1B1A2Y2</accession>
<evidence type="ECO:0000259" key="5">
    <source>
        <dbReference type="PROSITE" id="PS50931"/>
    </source>
</evidence>
<evidence type="ECO:0000256" key="2">
    <source>
        <dbReference type="ARBA" id="ARBA00023015"/>
    </source>
</evidence>
<dbReference type="InterPro" id="IPR036388">
    <property type="entry name" value="WH-like_DNA-bd_sf"/>
</dbReference>
<protein>
    <submittedName>
        <fullName evidence="6">LysR family transcriptional regulator</fullName>
    </submittedName>
</protein>
<keyword evidence="3" id="KW-0238">DNA-binding</keyword>
<dbReference type="Gene3D" id="1.10.10.10">
    <property type="entry name" value="Winged helix-like DNA-binding domain superfamily/Winged helix DNA-binding domain"/>
    <property type="match status" value="1"/>
</dbReference>
<comment type="similarity">
    <text evidence="1">Belongs to the LysR transcriptional regulatory family.</text>
</comment>
<dbReference type="Gene3D" id="3.40.190.10">
    <property type="entry name" value="Periplasmic binding protein-like II"/>
    <property type="match status" value="2"/>
</dbReference>
<dbReference type="SUPFAM" id="SSF46785">
    <property type="entry name" value="Winged helix' DNA-binding domain"/>
    <property type="match status" value="1"/>
</dbReference>
<dbReference type="PRINTS" id="PR00039">
    <property type="entry name" value="HTHLYSR"/>
</dbReference>
<dbReference type="Proteomes" id="UP000013243">
    <property type="component" value="Chromosome"/>
</dbReference>
<proteinExistence type="inferred from homology"/>
<dbReference type="OrthoDB" id="9791253at2"/>
<dbReference type="GO" id="GO:0000976">
    <property type="term" value="F:transcription cis-regulatory region binding"/>
    <property type="evidence" value="ECO:0007669"/>
    <property type="project" value="TreeGrafter"/>
</dbReference>
<evidence type="ECO:0000313" key="6">
    <source>
        <dbReference type="EMBL" id="ANP40950.1"/>
    </source>
</evidence>
<organism evidence="6 7">
    <name type="scientific">Tritonibacter mobilis F1926</name>
    <dbReference type="NCBI Taxonomy" id="1265309"/>
    <lineage>
        <taxon>Bacteria</taxon>
        <taxon>Pseudomonadati</taxon>
        <taxon>Pseudomonadota</taxon>
        <taxon>Alphaproteobacteria</taxon>
        <taxon>Rhodobacterales</taxon>
        <taxon>Paracoccaceae</taxon>
        <taxon>Tritonibacter</taxon>
    </lineage>
</organism>
<dbReference type="PANTHER" id="PTHR30126">
    <property type="entry name" value="HTH-TYPE TRANSCRIPTIONAL REGULATOR"/>
    <property type="match status" value="1"/>
</dbReference>
<dbReference type="PROSITE" id="PS50931">
    <property type="entry name" value="HTH_LYSR"/>
    <property type="match status" value="1"/>
</dbReference>
<dbReference type="KEGG" id="rmb:K529_009275"/>
<sequence length="291" mass="32475">MQIHSLRTFYWVTRLNSFRKAAKVLNISQPTVSSRIRGLEEELGVTLLSRDQNLALTVQGEELLEYARTVLRLTEDLSFHRSADARDSRLRLGANGPVAATWLMPLVERMERKFPDLRVEIEVNQSATLLRHMGSGQLDIAFASSESQDSSLKYIPLGSFDMVWIAAPGLFQGCLSDDDLGRSPIIGYSWDSPIHGSTHRPAFGLGRHRRFTQSDSLFMMIRMAVEGAGLALVPRAAIARELSNRQLEVIEVDNTPTKLPLFCARPRNAANALITMAAQYAQEAMNSLPQH</sequence>
<dbReference type="FunFam" id="1.10.10.10:FF:000001">
    <property type="entry name" value="LysR family transcriptional regulator"/>
    <property type="match status" value="1"/>
</dbReference>
<evidence type="ECO:0000256" key="4">
    <source>
        <dbReference type="ARBA" id="ARBA00023163"/>
    </source>
</evidence>
<dbReference type="Pfam" id="PF00126">
    <property type="entry name" value="HTH_1"/>
    <property type="match status" value="1"/>
</dbReference>
<dbReference type="SUPFAM" id="SSF53850">
    <property type="entry name" value="Periplasmic binding protein-like II"/>
    <property type="match status" value="1"/>
</dbReference>
<dbReference type="Pfam" id="PF03466">
    <property type="entry name" value="LysR_substrate"/>
    <property type="match status" value="1"/>
</dbReference>
<dbReference type="GO" id="GO:0003700">
    <property type="term" value="F:DNA-binding transcription factor activity"/>
    <property type="evidence" value="ECO:0007669"/>
    <property type="project" value="InterPro"/>
</dbReference>
<name>A0A1B1A2Y2_9RHOB</name>
<dbReference type="InterPro" id="IPR000847">
    <property type="entry name" value="LysR_HTH_N"/>
</dbReference>
<dbReference type="AlphaFoldDB" id="A0A1B1A2Y2"/>
<dbReference type="EMBL" id="CP015230">
    <property type="protein sequence ID" value="ANP40950.1"/>
    <property type="molecule type" value="Genomic_DNA"/>
</dbReference>
<dbReference type="PANTHER" id="PTHR30126:SF77">
    <property type="entry name" value="TRANSCRIPTIONAL REGULATORY PROTEIN"/>
    <property type="match status" value="1"/>
</dbReference>
<evidence type="ECO:0000313" key="7">
    <source>
        <dbReference type="Proteomes" id="UP000013243"/>
    </source>
</evidence>
<dbReference type="InterPro" id="IPR036390">
    <property type="entry name" value="WH_DNA-bd_sf"/>
</dbReference>
<reference evidence="6 7" key="1">
    <citation type="journal article" date="2016" name="ISME J.">
        <title>Global occurrence and heterogeneity of the Roseobacter-clade species Ruegeria mobilis.</title>
        <authorList>
            <person name="Sonnenschein E."/>
            <person name="Gram L."/>
        </authorList>
    </citation>
    <scope>NUCLEOTIDE SEQUENCE [LARGE SCALE GENOMIC DNA]</scope>
    <source>
        <strain evidence="6 7">F1926</strain>
    </source>
</reference>
<feature type="domain" description="HTH lysR-type" evidence="5">
    <location>
        <begin position="1"/>
        <end position="57"/>
    </location>
</feature>